<evidence type="ECO:0000256" key="1">
    <source>
        <dbReference type="ARBA" id="ARBA00004141"/>
    </source>
</evidence>
<keyword evidence="9" id="KW-1185">Reference proteome</keyword>
<accession>A0AA90NDJ8</accession>
<evidence type="ECO:0000256" key="4">
    <source>
        <dbReference type="ARBA" id="ARBA00023136"/>
    </source>
</evidence>
<proteinExistence type="predicted"/>
<feature type="transmembrane region" description="Helical" evidence="6">
    <location>
        <begin position="84"/>
        <end position="103"/>
    </location>
</feature>
<dbReference type="InterPro" id="IPR007829">
    <property type="entry name" value="TM2"/>
</dbReference>
<organism evidence="8 9">
    <name type="scientific">Tsukamurella strandjordii</name>
    <dbReference type="NCBI Taxonomy" id="147577"/>
    <lineage>
        <taxon>Bacteria</taxon>
        <taxon>Bacillati</taxon>
        <taxon>Actinomycetota</taxon>
        <taxon>Actinomycetes</taxon>
        <taxon>Mycobacteriales</taxon>
        <taxon>Tsukamurellaceae</taxon>
        <taxon>Tsukamurella</taxon>
    </lineage>
</organism>
<keyword evidence="4 6" id="KW-0472">Membrane</keyword>
<feature type="transmembrane region" description="Helical" evidence="6">
    <location>
        <begin position="115"/>
        <end position="138"/>
    </location>
</feature>
<dbReference type="Pfam" id="PF05154">
    <property type="entry name" value="TM2"/>
    <property type="match status" value="1"/>
</dbReference>
<comment type="caution">
    <text evidence="8">The sequence shown here is derived from an EMBL/GenBank/DDBJ whole genome shotgun (WGS) entry which is preliminary data.</text>
</comment>
<evidence type="ECO:0000256" key="2">
    <source>
        <dbReference type="ARBA" id="ARBA00022692"/>
    </source>
</evidence>
<evidence type="ECO:0000256" key="5">
    <source>
        <dbReference type="SAM" id="MobiDB-lite"/>
    </source>
</evidence>
<dbReference type="EMBL" id="JAUTIX010000002">
    <property type="protein sequence ID" value="MDP0397213.1"/>
    <property type="molecule type" value="Genomic_DNA"/>
</dbReference>
<feature type="region of interest" description="Disordered" evidence="5">
    <location>
        <begin position="1"/>
        <end position="35"/>
    </location>
</feature>
<dbReference type="GO" id="GO:0016020">
    <property type="term" value="C:membrane"/>
    <property type="evidence" value="ECO:0007669"/>
    <property type="project" value="UniProtKB-SubCell"/>
</dbReference>
<protein>
    <submittedName>
        <fullName evidence="8">NINE protein</fullName>
    </submittedName>
</protein>
<keyword evidence="3 6" id="KW-1133">Transmembrane helix</keyword>
<dbReference type="RefSeq" id="WP_220658682.1">
    <property type="nucleotide sequence ID" value="NZ_CBCSFC010000017.1"/>
</dbReference>
<gene>
    <name evidence="8" type="ORF">Q7X28_04670</name>
</gene>
<sequence length="171" mass="18374">MTDPYYNQQQGHQQGYGQPVPYGQQAYGQQPYGQPQFGYVPQGQPGMYPPVPQPGYPGQYQAFGPGGYGVDPATGQPLSDKSKVAAGLLQLFLGGFGAGNWYLGRNREATIQVCILGAGFLSLVLGVIPLIGLLFMMLGSLALVGLRIWTLVESIMMFTGSIRDGQGRVLR</sequence>
<evidence type="ECO:0000256" key="3">
    <source>
        <dbReference type="ARBA" id="ARBA00022989"/>
    </source>
</evidence>
<dbReference type="Proteomes" id="UP001178281">
    <property type="component" value="Unassembled WGS sequence"/>
</dbReference>
<comment type="subcellular location">
    <subcellularLocation>
        <location evidence="1">Membrane</location>
        <topology evidence="1">Multi-pass membrane protein</topology>
    </subcellularLocation>
</comment>
<evidence type="ECO:0000259" key="7">
    <source>
        <dbReference type="Pfam" id="PF05154"/>
    </source>
</evidence>
<name>A0AA90NDJ8_9ACTN</name>
<feature type="transmembrane region" description="Helical" evidence="6">
    <location>
        <begin position="144"/>
        <end position="162"/>
    </location>
</feature>
<reference evidence="8" key="1">
    <citation type="submission" date="2023-08" db="EMBL/GenBank/DDBJ databases">
        <title>The draft genome of Tsukamurella strandjordii strain 050030.</title>
        <authorList>
            <person name="Zhao F."/>
            <person name="Feng Y."/>
            <person name="Zong Z."/>
        </authorList>
    </citation>
    <scope>NUCLEOTIDE SEQUENCE</scope>
    <source>
        <strain evidence="8">050030</strain>
    </source>
</reference>
<feature type="domain" description="TM2" evidence="7">
    <location>
        <begin position="80"/>
        <end position="123"/>
    </location>
</feature>
<evidence type="ECO:0000313" key="8">
    <source>
        <dbReference type="EMBL" id="MDP0397213.1"/>
    </source>
</evidence>
<evidence type="ECO:0000313" key="9">
    <source>
        <dbReference type="Proteomes" id="UP001178281"/>
    </source>
</evidence>
<evidence type="ECO:0000256" key="6">
    <source>
        <dbReference type="SAM" id="Phobius"/>
    </source>
</evidence>
<keyword evidence="2 6" id="KW-0812">Transmembrane</keyword>
<dbReference type="AlphaFoldDB" id="A0AA90NDJ8"/>